<name>A0A7S4IGZ1_9STRA</name>
<comment type="subcellular location">
    <subcellularLocation>
        <location evidence="1 4">Nucleus</location>
    </subcellularLocation>
</comment>
<organism evidence="7">
    <name type="scientific">Odontella aurita</name>
    <dbReference type="NCBI Taxonomy" id="265563"/>
    <lineage>
        <taxon>Eukaryota</taxon>
        <taxon>Sar</taxon>
        <taxon>Stramenopiles</taxon>
        <taxon>Ochrophyta</taxon>
        <taxon>Bacillariophyta</taxon>
        <taxon>Mediophyceae</taxon>
        <taxon>Biddulphiophycidae</taxon>
        <taxon>Eupodiscales</taxon>
        <taxon>Odontellaceae</taxon>
        <taxon>Odontella</taxon>
    </lineage>
</organism>
<feature type="compositionally biased region" description="Pro residues" evidence="5">
    <location>
        <begin position="50"/>
        <end position="65"/>
    </location>
</feature>
<dbReference type="InterPro" id="IPR036600">
    <property type="entry name" value="PAH_sf"/>
</dbReference>
<dbReference type="InterPro" id="IPR013194">
    <property type="entry name" value="HDAC_interact_dom"/>
</dbReference>
<feature type="compositionally biased region" description="Low complexity" evidence="5">
    <location>
        <begin position="1"/>
        <end position="18"/>
    </location>
</feature>
<dbReference type="GO" id="GO:0000118">
    <property type="term" value="C:histone deacetylase complex"/>
    <property type="evidence" value="ECO:0007669"/>
    <property type="project" value="TreeGrafter"/>
</dbReference>
<evidence type="ECO:0000256" key="4">
    <source>
        <dbReference type="PROSITE-ProRule" id="PRU00810"/>
    </source>
</evidence>
<dbReference type="GO" id="GO:0003714">
    <property type="term" value="F:transcription corepressor activity"/>
    <property type="evidence" value="ECO:0007669"/>
    <property type="project" value="InterPro"/>
</dbReference>
<dbReference type="AlphaFoldDB" id="A0A7S4IGZ1"/>
<dbReference type="GO" id="GO:0000785">
    <property type="term" value="C:chromatin"/>
    <property type="evidence" value="ECO:0007669"/>
    <property type="project" value="TreeGrafter"/>
</dbReference>
<dbReference type="PANTHER" id="PTHR12346">
    <property type="entry name" value="SIN3B-RELATED"/>
    <property type="match status" value="1"/>
</dbReference>
<sequence>MEAQRQAEQARVAQAQAQKQGQPPVHVQQQEAVKKGTVQQKSRIQSTPKPAQPPQPAPPPPPPPGTQKFIDMTKAPGSPEKSGQTSPSAAQRKRPFSPGSAHPPPPTIAALGPHIHPTQPEPAVYNAGVERQFFDAAKEALTSYSRDGGQAWAEFLKCLDMYAQEVLSKQEMLGFVEPLLGKRHAELFEEFKRILAAAGAPGAAAHHDDAWHSVPLSEIDFSRCRRCSPSYRALPRDYPAPPCSERSVVETAVLNDVWVSLPVGSEESYTFRHMRKNQYEEMLFRTEDERFEIDMVIDSNAATLRRLEPIAEEIEVLSKSELHTPGLDKGISAPKAGLAGKSFQYSLDCRILNTIHKNSISRIYGDSGPEMLSLLSKNPAIAVPIVVKRLRQKDHDFRAAREVLNRRWREIALVNYYKSLDHRSLTWRTTDKRATSTRTLIAEIKDRAANGGNEGEAAMSVRREKAKEEFGSFYEVTKGRFLNKKMDLTNLPRPSGTLFTPHLSLISEGDSWAQRDAYRILAFALERGSVSPGDKERCHRLWRDFLCHFFGLSITWLQAPAVAYTADATSSPSIVSNGEESGDDSSVGTDADDLDGEDIRMKEDRMKIRNGDIDDEEEGEGMSFLLDQQPIPPGALVSTVYGEGTVIKFRRVSSTYVVSLPFGITYLNPNAVLCTLLPTEGSNLTAQLRSADTETLAQPNDKLVIGTQSLYLFLRLHQVLVRRLNIAKDLAFKVSGDKTLRSHIEQLSSDGEPNAGRKRYDAYLGLVYALVEGGYSSSSQYANAAEGGKYEDRVRCLLGGGAYELATMDKLVSHILKNLQNMASDETFQALVEMYRRHAEAGSFKPGAFRQEAAYLSEGENMYAFQYCKIPKTDRNILHFEFLGSIAATEQEDIGPNLEALRKDTDIGMADVDEDMNHPPSTKRRRV</sequence>
<proteinExistence type="predicted"/>
<accession>A0A7S4IGZ1</accession>
<feature type="domain" description="Histone deacetylase interacting" evidence="6">
    <location>
        <begin position="223"/>
        <end position="324"/>
    </location>
</feature>
<feature type="region of interest" description="Disordered" evidence="5">
    <location>
        <begin position="570"/>
        <end position="595"/>
    </location>
</feature>
<feature type="region of interest" description="Disordered" evidence="5">
    <location>
        <begin position="1"/>
        <end position="122"/>
    </location>
</feature>
<evidence type="ECO:0000256" key="1">
    <source>
        <dbReference type="ARBA" id="ARBA00004123"/>
    </source>
</evidence>
<dbReference type="GO" id="GO:0000122">
    <property type="term" value="P:negative regulation of transcription by RNA polymerase II"/>
    <property type="evidence" value="ECO:0007669"/>
    <property type="project" value="TreeGrafter"/>
</dbReference>
<dbReference type="InterPro" id="IPR003822">
    <property type="entry name" value="PAH"/>
</dbReference>
<evidence type="ECO:0000313" key="7">
    <source>
        <dbReference type="EMBL" id="CAE2229151.1"/>
    </source>
</evidence>
<dbReference type="InterPro" id="IPR039774">
    <property type="entry name" value="Sin3-like"/>
</dbReference>
<reference evidence="7" key="1">
    <citation type="submission" date="2021-01" db="EMBL/GenBank/DDBJ databases">
        <authorList>
            <person name="Corre E."/>
            <person name="Pelletier E."/>
            <person name="Niang G."/>
            <person name="Scheremetjew M."/>
            <person name="Finn R."/>
            <person name="Kale V."/>
            <person name="Holt S."/>
            <person name="Cochrane G."/>
            <person name="Meng A."/>
            <person name="Brown T."/>
            <person name="Cohen L."/>
        </authorList>
    </citation>
    <scope>NUCLEOTIDE SEQUENCE</scope>
    <source>
        <strain evidence="7">Isolate 1302-5</strain>
    </source>
</reference>
<protein>
    <recommendedName>
        <fullName evidence="6">Histone deacetylase interacting domain-containing protein</fullName>
    </recommendedName>
</protein>
<dbReference type="EMBL" id="HBKQ01016736">
    <property type="protein sequence ID" value="CAE2229151.1"/>
    <property type="molecule type" value="Transcribed_RNA"/>
</dbReference>
<dbReference type="PROSITE" id="PS51477">
    <property type="entry name" value="PAH"/>
    <property type="match status" value="1"/>
</dbReference>
<evidence type="ECO:0000256" key="3">
    <source>
        <dbReference type="ARBA" id="ARBA00023242"/>
    </source>
</evidence>
<dbReference type="InterPro" id="IPR031693">
    <property type="entry name" value="Sin3_C"/>
</dbReference>
<gene>
    <name evidence="7" type="ORF">OAUR00152_LOCUS11264</name>
</gene>
<keyword evidence="3 4" id="KW-0539">Nucleus</keyword>
<keyword evidence="2" id="KW-0678">Repressor</keyword>
<dbReference type="Pfam" id="PF08295">
    <property type="entry name" value="Sin3_corepress"/>
    <property type="match status" value="1"/>
</dbReference>
<evidence type="ECO:0000256" key="2">
    <source>
        <dbReference type="ARBA" id="ARBA00022491"/>
    </source>
</evidence>
<feature type="compositionally biased region" description="Polar residues" evidence="5">
    <location>
        <begin position="570"/>
        <end position="588"/>
    </location>
</feature>
<dbReference type="Gene3D" id="1.20.1160.11">
    <property type="entry name" value="Paired amphipathic helix"/>
    <property type="match status" value="1"/>
</dbReference>
<feature type="compositionally biased region" description="Polar residues" evidence="5">
    <location>
        <begin position="27"/>
        <end position="47"/>
    </location>
</feature>
<evidence type="ECO:0000259" key="6">
    <source>
        <dbReference type="SMART" id="SM00761"/>
    </source>
</evidence>
<dbReference type="SMART" id="SM00761">
    <property type="entry name" value="HDAC_interact"/>
    <property type="match status" value="1"/>
</dbReference>
<dbReference type="Pfam" id="PF02671">
    <property type="entry name" value="PAH"/>
    <property type="match status" value="1"/>
</dbReference>
<dbReference type="SUPFAM" id="SSF47762">
    <property type="entry name" value="PAH2 domain"/>
    <property type="match status" value="1"/>
</dbReference>
<dbReference type="Pfam" id="PF16879">
    <property type="entry name" value="Sin3a_C"/>
    <property type="match status" value="1"/>
</dbReference>
<dbReference type="PANTHER" id="PTHR12346:SF0">
    <property type="entry name" value="SIN3A, ISOFORM G"/>
    <property type="match status" value="1"/>
</dbReference>
<evidence type="ECO:0000256" key="5">
    <source>
        <dbReference type="SAM" id="MobiDB-lite"/>
    </source>
</evidence>